<dbReference type="PRINTS" id="PR00081">
    <property type="entry name" value="GDHRDH"/>
</dbReference>
<dbReference type="SMART" id="SM00822">
    <property type="entry name" value="PKS_KR"/>
    <property type="match status" value="1"/>
</dbReference>
<evidence type="ECO:0000313" key="8">
    <source>
        <dbReference type="Proteomes" id="UP000756132"/>
    </source>
</evidence>
<evidence type="ECO:0000256" key="3">
    <source>
        <dbReference type="ARBA" id="ARBA00023002"/>
    </source>
</evidence>
<dbReference type="InterPro" id="IPR057326">
    <property type="entry name" value="KR_dom"/>
</dbReference>
<dbReference type="RefSeq" id="XP_047768908.1">
    <property type="nucleotide sequence ID" value="XM_047912843.1"/>
</dbReference>
<protein>
    <submittedName>
        <fullName evidence="7">L-xylulose reductase</fullName>
    </submittedName>
</protein>
<dbReference type="KEGG" id="ffu:CLAFUR5_13695"/>
<dbReference type="Pfam" id="PF00106">
    <property type="entry name" value="adh_short"/>
    <property type="match status" value="1"/>
</dbReference>
<feature type="compositionally biased region" description="Low complexity" evidence="5">
    <location>
        <begin position="253"/>
        <end position="265"/>
    </location>
</feature>
<feature type="coiled-coil region" evidence="4">
    <location>
        <begin position="189"/>
        <end position="216"/>
    </location>
</feature>
<dbReference type="AlphaFoldDB" id="A0A9Q8PLC7"/>
<reference evidence="7" key="2">
    <citation type="journal article" date="2022" name="Microb. Genom.">
        <title>A chromosome-scale genome assembly of the tomato pathogen Cladosporium fulvum reveals a compartmentalized genome architecture and the presence of a dispensable chromosome.</title>
        <authorList>
            <person name="Zaccaron A.Z."/>
            <person name="Chen L.H."/>
            <person name="Samaras A."/>
            <person name="Stergiopoulos I."/>
        </authorList>
    </citation>
    <scope>NUCLEOTIDE SEQUENCE</scope>
    <source>
        <strain evidence="7">Race5_Kim</strain>
    </source>
</reference>
<dbReference type="InterPro" id="IPR020904">
    <property type="entry name" value="Sc_DH/Rdtase_CS"/>
</dbReference>
<dbReference type="GO" id="GO:0016616">
    <property type="term" value="F:oxidoreductase activity, acting on the CH-OH group of donors, NAD or NADP as acceptor"/>
    <property type="evidence" value="ECO:0007669"/>
    <property type="project" value="TreeGrafter"/>
</dbReference>
<keyword evidence="8" id="KW-1185">Reference proteome</keyword>
<feature type="compositionally biased region" description="Basic residues" evidence="5">
    <location>
        <begin position="284"/>
        <end position="294"/>
    </location>
</feature>
<feature type="domain" description="Ketoreductase" evidence="6">
    <location>
        <begin position="680"/>
        <end position="874"/>
    </location>
</feature>
<evidence type="ECO:0000259" key="6">
    <source>
        <dbReference type="SMART" id="SM00822"/>
    </source>
</evidence>
<reference evidence="7" key="1">
    <citation type="submission" date="2021-12" db="EMBL/GenBank/DDBJ databases">
        <authorList>
            <person name="Zaccaron A."/>
            <person name="Stergiopoulos I."/>
        </authorList>
    </citation>
    <scope>NUCLEOTIDE SEQUENCE</scope>
    <source>
        <strain evidence="7">Race5_Kim</strain>
    </source>
</reference>
<organism evidence="7 8">
    <name type="scientific">Passalora fulva</name>
    <name type="common">Tomato leaf mold</name>
    <name type="synonym">Cladosporium fulvum</name>
    <dbReference type="NCBI Taxonomy" id="5499"/>
    <lineage>
        <taxon>Eukaryota</taxon>
        <taxon>Fungi</taxon>
        <taxon>Dikarya</taxon>
        <taxon>Ascomycota</taxon>
        <taxon>Pezizomycotina</taxon>
        <taxon>Dothideomycetes</taxon>
        <taxon>Dothideomycetidae</taxon>
        <taxon>Mycosphaerellales</taxon>
        <taxon>Mycosphaerellaceae</taxon>
        <taxon>Fulvia</taxon>
    </lineage>
</organism>
<evidence type="ECO:0000256" key="4">
    <source>
        <dbReference type="SAM" id="Coils"/>
    </source>
</evidence>
<dbReference type="PRINTS" id="PR00080">
    <property type="entry name" value="SDRFAMILY"/>
</dbReference>
<evidence type="ECO:0000313" key="7">
    <source>
        <dbReference type="EMBL" id="UJO24542.1"/>
    </source>
</evidence>
<feature type="region of interest" description="Disordered" evidence="5">
    <location>
        <begin position="596"/>
        <end position="669"/>
    </location>
</feature>
<dbReference type="GO" id="GO:0048038">
    <property type="term" value="F:quinone binding"/>
    <property type="evidence" value="ECO:0007669"/>
    <property type="project" value="TreeGrafter"/>
</dbReference>
<dbReference type="OrthoDB" id="47007at2759"/>
<dbReference type="EMBL" id="CP090174">
    <property type="protein sequence ID" value="UJO24542.1"/>
    <property type="molecule type" value="Genomic_DNA"/>
</dbReference>
<comment type="similarity">
    <text evidence="1">Belongs to the short-chain dehydrogenases/reductases (SDR) family.</text>
</comment>
<dbReference type="PANTHER" id="PTHR42760">
    <property type="entry name" value="SHORT-CHAIN DEHYDROGENASES/REDUCTASES FAMILY MEMBER"/>
    <property type="match status" value="1"/>
</dbReference>
<keyword evidence="4" id="KW-0175">Coiled coil</keyword>
<keyword evidence="3" id="KW-0560">Oxidoreductase</keyword>
<dbReference type="Gene3D" id="3.40.50.720">
    <property type="entry name" value="NAD(P)-binding Rossmann-like Domain"/>
    <property type="match status" value="1"/>
</dbReference>
<feature type="compositionally biased region" description="Polar residues" evidence="5">
    <location>
        <begin position="649"/>
        <end position="669"/>
    </location>
</feature>
<evidence type="ECO:0000256" key="1">
    <source>
        <dbReference type="ARBA" id="ARBA00006484"/>
    </source>
</evidence>
<feature type="compositionally biased region" description="Pro residues" evidence="5">
    <location>
        <begin position="322"/>
        <end position="339"/>
    </location>
</feature>
<dbReference type="FunFam" id="3.40.50.720:FF:000374">
    <property type="entry name" value="3-oxoacyl-(Acyl-carrier-protein) reductase"/>
    <property type="match status" value="1"/>
</dbReference>
<dbReference type="GO" id="GO:0006633">
    <property type="term" value="P:fatty acid biosynthetic process"/>
    <property type="evidence" value="ECO:0007669"/>
    <property type="project" value="TreeGrafter"/>
</dbReference>
<dbReference type="Proteomes" id="UP000756132">
    <property type="component" value="Chromosome 12"/>
</dbReference>
<keyword evidence="2" id="KW-0521">NADP</keyword>
<name>A0A9Q8PLC7_PASFU</name>
<dbReference type="SUPFAM" id="SSF51735">
    <property type="entry name" value="NAD(P)-binding Rossmann-fold domains"/>
    <property type="match status" value="1"/>
</dbReference>
<accession>A0A9Q8PLC7</accession>
<feature type="region of interest" description="Disordered" evidence="5">
    <location>
        <begin position="521"/>
        <end position="573"/>
    </location>
</feature>
<dbReference type="InterPro" id="IPR036291">
    <property type="entry name" value="NAD(P)-bd_dom_sf"/>
</dbReference>
<evidence type="ECO:0000256" key="5">
    <source>
        <dbReference type="SAM" id="MobiDB-lite"/>
    </source>
</evidence>
<sequence length="955" mass="105644">MAPRQSTNTGPNGDISTVEIVFSCGICQKLVSDVYFTKESNHGFNSSDHDESGVVTKFWMADCSHTFCGTHLEGGGAPFHRKDQQPSAPCPVCVVIHPQRTLRRELFGIRGLKPGEYAEEIPEMYFKCPPMSLDAGSPEMTAMKFQYSQMREYSKSVALHWRSEQRKRRILESTFSKERREWHKQESAFKERIAAMEKAEAKLRKWEQRRDMINHYLGLVGKMGGDINRMRSQLAQVGLHVPEGHYAFNPSKNNVPNTQQQQVQTHGKSRGDSAATLVGEQHHRSSSSRKRRHSIHDQYADDKENQDQLAPQVHRRNSRELMPPPLPRPRQPLQQPPPNMCSSDRPSGRPFDAFSRNPATTPREVIQIYDNGGWNDSQSTLPVSEHDYAPSGEMPAQARIPHALVALPFRPSQMQKPDSRPVAHEERVEPYYVDDVDARYQIPASSAAAPDHGTIPHPARRTDHRRPYSRIEKLHDHARLPVSQEAADPRISYFNADYVTMAQQSGEHAPREMKGFRRAAARPDTMQRPPARGILAPPPLPRRTDVPRSSIGEYSMPPSAPGSCAPSRSGSSAQRNRILLGGSFDPQLSHIRGVRRANASQPAYQRPGVPPSEAGSYVPSRSGSRAQRVPPGSSFDPQLSQIRGVRGASASQTYTRQEYTRVSSSTNTARMGGQRVLEGKIAIVTGASRGIGAAICENLASKGCNLIMNYTSDNSRDKTEQLGQELQQTHGIQTLPVQADLGAENGPAHIVNIAVNHFAHPKTRKLQIDIIVNNAGVANKKTIEECTSEDFTWLYNINVRGPLLLIKAAQPYLSHDRSGRIVNLSSVSSSLGFEGDAMYGGTKAALEAMTRSWARELSERCTVNAVNPGPVATDMYAGTTDEFQAKMAGWTRNAPLAKIRPEVDREDLVEKAEIAGGRPGYDHEVAGVVAMLCTPDSAWCTGSVICANGGFKFSY</sequence>
<dbReference type="GeneID" id="71993573"/>
<evidence type="ECO:0000256" key="2">
    <source>
        <dbReference type="ARBA" id="ARBA00022857"/>
    </source>
</evidence>
<feature type="region of interest" description="Disordered" evidence="5">
    <location>
        <begin position="245"/>
        <end position="360"/>
    </location>
</feature>
<dbReference type="PANTHER" id="PTHR42760:SF111">
    <property type="entry name" value="3-OXOACYL-(ACYL-CARRIER-PROTEIN) REDUCTASE (AFU_ORTHOLOGUE AFUA_1G10100)"/>
    <property type="match status" value="1"/>
</dbReference>
<gene>
    <name evidence="7" type="ORF">CLAFUR5_13695</name>
</gene>
<dbReference type="InterPro" id="IPR002347">
    <property type="entry name" value="SDR_fam"/>
</dbReference>
<dbReference type="PROSITE" id="PS00061">
    <property type="entry name" value="ADH_SHORT"/>
    <property type="match status" value="1"/>
</dbReference>
<feature type="compositionally biased region" description="Basic and acidic residues" evidence="5">
    <location>
        <begin position="295"/>
        <end position="306"/>
    </location>
</feature>
<proteinExistence type="inferred from homology"/>